<dbReference type="OrthoDB" id="5869498at2759"/>
<reference evidence="2 3" key="1">
    <citation type="submission" date="2014-10" db="EMBL/GenBank/DDBJ databases">
        <title>Draft genome of the hookworm Ancylostoma caninum.</title>
        <authorList>
            <person name="Mitreva M."/>
        </authorList>
    </citation>
    <scope>NUCLEOTIDE SEQUENCE [LARGE SCALE GENOMIC DNA]</scope>
    <source>
        <strain evidence="2 3">Baltimore</strain>
    </source>
</reference>
<feature type="chain" id="PRO_5017026961" evidence="1">
    <location>
        <begin position="42"/>
        <end position="115"/>
    </location>
</feature>
<gene>
    <name evidence="2" type="ORF">ANCCAN_07809</name>
</gene>
<dbReference type="Proteomes" id="UP000252519">
    <property type="component" value="Unassembled WGS sequence"/>
</dbReference>
<dbReference type="STRING" id="29170.A0A368GSY3"/>
<feature type="signal peptide" evidence="1">
    <location>
        <begin position="1"/>
        <end position="41"/>
    </location>
</feature>
<protein>
    <submittedName>
        <fullName evidence="2">Uncharacterized protein</fullName>
    </submittedName>
</protein>
<proteinExistence type="predicted"/>
<dbReference type="AlphaFoldDB" id="A0A368GSY3"/>
<keyword evidence="1" id="KW-0732">Signal</keyword>
<comment type="caution">
    <text evidence="2">The sequence shown here is derived from an EMBL/GenBank/DDBJ whole genome shotgun (WGS) entry which is preliminary data.</text>
</comment>
<organism evidence="2 3">
    <name type="scientific">Ancylostoma caninum</name>
    <name type="common">Dog hookworm</name>
    <dbReference type="NCBI Taxonomy" id="29170"/>
    <lineage>
        <taxon>Eukaryota</taxon>
        <taxon>Metazoa</taxon>
        <taxon>Ecdysozoa</taxon>
        <taxon>Nematoda</taxon>
        <taxon>Chromadorea</taxon>
        <taxon>Rhabditida</taxon>
        <taxon>Rhabditina</taxon>
        <taxon>Rhabditomorpha</taxon>
        <taxon>Strongyloidea</taxon>
        <taxon>Ancylostomatidae</taxon>
        <taxon>Ancylostomatinae</taxon>
        <taxon>Ancylostoma</taxon>
    </lineage>
</organism>
<name>A0A368GSY3_ANCCA</name>
<evidence type="ECO:0000313" key="3">
    <source>
        <dbReference type="Proteomes" id="UP000252519"/>
    </source>
</evidence>
<dbReference type="EMBL" id="JOJR01000085">
    <property type="protein sequence ID" value="RCN46150.1"/>
    <property type="molecule type" value="Genomic_DNA"/>
</dbReference>
<accession>A0A368GSY3</accession>
<sequence>MLFLDHLYISKTKPAHYYLVFRIMKVLLLILLWTQAPGTYGEVAFTCDDTGEECPSKMCFYGIDHERSCYRAGCASEEQCAGRRHNECFISNGLVSCYGCCGRNRIVWITDEDSY</sequence>
<keyword evidence="3" id="KW-1185">Reference proteome</keyword>
<evidence type="ECO:0000313" key="2">
    <source>
        <dbReference type="EMBL" id="RCN46150.1"/>
    </source>
</evidence>
<evidence type="ECO:0000256" key="1">
    <source>
        <dbReference type="SAM" id="SignalP"/>
    </source>
</evidence>